<keyword evidence="3" id="KW-1185">Reference proteome</keyword>
<reference evidence="2 3" key="1">
    <citation type="submission" date="2016-02" db="EMBL/GenBank/DDBJ databases">
        <title>Complete Genome of H5569, the type strain of the newly described species Haematospirillium jordaniae.</title>
        <authorList>
            <person name="Nicholson A.C."/>
            <person name="Humrighouse B.W."/>
            <person name="Loparov V."/>
            <person name="McQuiston J.R."/>
        </authorList>
    </citation>
    <scope>NUCLEOTIDE SEQUENCE [LARGE SCALE GENOMIC DNA]</scope>
    <source>
        <strain evidence="2 3">H5569</strain>
    </source>
</reference>
<dbReference type="KEGG" id="hjo:AY555_07955"/>
<gene>
    <name evidence="2" type="ORF">AY555_07955</name>
</gene>
<proteinExistence type="predicted"/>
<accession>A0A143DG83</accession>
<evidence type="ECO:0008006" key="4">
    <source>
        <dbReference type="Google" id="ProtNLM"/>
    </source>
</evidence>
<dbReference type="GeneID" id="53317089"/>
<protein>
    <recommendedName>
        <fullName evidence="4">Beta-1-3, beta-1-6-glucan biosynthesis protein</fullName>
    </recommendedName>
</protein>
<dbReference type="Proteomes" id="UP000076066">
    <property type="component" value="Chromosome"/>
</dbReference>
<dbReference type="RefSeq" id="WP_066135413.1">
    <property type="nucleotide sequence ID" value="NZ_CP014525.1"/>
</dbReference>
<sequence length="141" mass="14968">MKKSLCAFAVFVFICALGFSSLGFARNADDSRDSAVPGSSVQVAASGKDAAKGAQAQRAAKKAPSPAVSGECAWIGKRVLSLLSRDDVDQANRFMNFYRLFGCKENHIGPSFRCVISDASAGALNAEDMAARVDRCWNSPL</sequence>
<evidence type="ECO:0000256" key="1">
    <source>
        <dbReference type="SAM" id="SignalP"/>
    </source>
</evidence>
<keyword evidence="1" id="KW-0732">Signal</keyword>
<feature type="chain" id="PRO_5044368620" description="Beta-1-3, beta-1-6-glucan biosynthesis protein" evidence="1">
    <location>
        <begin position="26"/>
        <end position="141"/>
    </location>
</feature>
<dbReference type="EMBL" id="CP014525">
    <property type="protein sequence ID" value="AMW35118.1"/>
    <property type="molecule type" value="Genomic_DNA"/>
</dbReference>
<feature type="signal peptide" evidence="1">
    <location>
        <begin position="1"/>
        <end position="25"/>
    </location>
</feature>
<dbReference type="AlphaFoldDB" id="A0A143DG83"/>
<name>A0A143DG83_9PROT</name>
<dbReference type="OrthoDB" id="7363889at2"/>
<evidence type="ECO:0000313" key="2">
    <source>
        <dbReference type="EMBL" id="AMW35118.1"/>
    </source>
</evidence>
<organism evidence="2 3">
    <name type="scientific">Haematospirillum jordaniae</name>
    <dbReference type="NCBI Taxonomy" id="1549855"/>
    <lineage>
        <taxon>Bacteria</taxon>
        <taxon>Pseudomonadati</taxon>
        <taxon>Pseudomonadota</taxon>
        <taxon>Alphaproteobacteria</taxon>
        <taxon>Rhodospirillales</taxon>
        <taxon>Novispirillaceae</taxon>
        <taxon>Haematospirillum</taxon>
    </lineage>
</organism>
<evidence type="ECO:0000313" key="3">
    <source>
        <dbReference type="Proteomes" id="UP000076066"/>
    </source>
</evidence>